<accession>A0AAU9X0A8</accession>
<dbReference type="Proteomes" id="UP001159428">
    <property type="component" value="Unassembled WGS sequence"/>
</dbReference>
<keyword evidence="2" id="KW-1185">Reference proteome</keyword>
<dbReference type="EMBL" id="CALNXJ010000026">
    <property type="protein sequence ID" value="CAH3132179.1"/>
    <property type="molecule type" value="Genomic_DNA"/>
</dbReference>
<proteinExistence type="predicted"/>
<feature type="non-terminal residue" evidence="1">
    <location>
        <position position="133"/>
    </location>
</feature>
<dbReference type="AlphaFoldDB" id="A0AAU9X0A8"/>
<evidence type="ECO:0008006" key="3">
    <source>
        <dbReference type="Google" id="ProtNLM"/>
    </source>
</evidence>
<sequence>MPSYLPLTSTNSDRSCLIERNFNLGLNSSEILSFLLLAHGVRPSIRQLKRVLFSMGLCRRKNHSDPHVVIAVIEKELEGSGSLIGYRQLHQRLRVDYGLRDRETVRLAMKHLDLGGVERRSRHKLKRSTYSAK</sequence>
<reference evidence="1 2" key="1">
    <citation type="submission" date="2022-05" db="EMBL/GenBank/DDBJ databases">
        <authorList>
            <consortium name="Genoscope - CEA"/>
            <person name="William W."/>
        </authorList>
    </citation>
    <scope>NUCLEOTIDE SEQUENCE [LARGE SCALE GENOMIC DNA]</scope>
</reference>
<evidence type="ECO:0000313" key="2">
    <source>
        <dbReference type="Proteomes" id="UP001159428"/>
    </source>
</evidence>
<name>A0AAU9X0A8_9CNID</name>
<gene>
    <name evidence="1" type="ORF">PMEA_00014529</name>
</gene>
<dbReference type="PANTHER" id="PTHR46791:SF13">
    <property type="entry name" value="CLR5 DOMAIN-CONTAINING PROTEIN"/>
    <property type="match status" value="1"/>
</dbReference>
<protein>
    <recommendedName>
        <fullName evidence="3">Transposase</fullName>
    </recommendedName>
</protein>
<dbReference type="PANTHER" id="PTHR46791">
    <property type="entry name" value="EXPRESSED PROTEIN"/>
    <property type="match status" value="1"/>
</dbReference>
<comment type="caution">
    <text evidence="1">The sequence shown here is derived from an EMBL/GenBank/DDBJ whole genome shotgun (WGS) entry which is preliminary data.</text>
</comment>
<evidence type="ECO:0000313" key="1">
    <source>
        <dbReference type="EMBL" id="CAH3132179.1"/>
    </source>
</evidence>
<organism evidence="1 2">
    <name type="scientific">Pocillopora meandrina</name>
    <dbReference type="NCBI Taxonomy" id="46732"/>
    <lineage>
        <taxon>Eukaryota</taxon>
        <taxon>Metazoa</taxon>
        <taxon>Cnidaria</taxon>
        <taxon>Anthozoa</taxon>
        <taxon>Hexacorallia</taxon>
        <taxon>Scleractinia</taxon>
        <taxon>Astrocoeniina</taxon>
        <taxon>Pocilloporidae</taxon>
        <taxon>Pocillopora</taxon>
    </lineage>
</organism>